<reference evidence="2 3" key="1">
    <citation type="journal article" date="2023" name="Microbiol. Spectr.">
        <title>Symbiosis of Carpenter Bees with Uncharacterized Lactic Acid Bacteria Showing NAD Auxotrophy.</title>
        <authorList>
            <person name="Kawasaki S."/>
            <person name="Ozawa K."/>
            <person name="Mori T."/>
            <person name="Yamamoto A."/>
            <person name="Ito M."/>
            <person name="Ohkuma M."/>
            <person name="Sakamoto M."/>
            <person name="Matsutani M."/>
        </authorList>
    </citation>
    <scope>NUCLEOTIDE SEQUENCE [LARGE SCALE GENOMIC DNA]</scope>
    <source>
        <strain evidence="2 3">Kim37-2</strain>
    </source>
</reference>
<feature type="transmembrane region" description="Helical" evidence="1">
    <location>
        <begin position="294"/>
        <end position="314"/>
    </location>
</feature>
<keyword evidence="1" id="KW-0812">Transmembrane</keyword>
<sequence length="402" mass="46320">MQHTDIDEASVTAEKTRNPNIELLRILAMLMIVCSNDIADGNYFTEKNYAVDASLRFIKNFGGTSDALFFGITAWFLCMAKKPTLKGSFKRIWKLEWQLLFYAYPILLLFLILKIKGIEDHNRAGFIAMGIQTLFPTLSGLWWYPTSYAFFLILYPWINKGLRAIGQKTHGTLAIIMFAIWGLIPYFLLDMNISVWLFIFLYVLISYLRWYRNDLLQSKRLKINLFITALCIFILGTLIGAKWLPGTFNYTLLNNPRYFPALILALSLILWATQREVRESNALEIVTHKFINTAASGCFAGYLIIVHPWVNGFINWKFHFALELSPFHILIGQLLMPVIYLSIAIAIDLIRQFIFSFTVDKFQAPLFERGWAMIRYNRLAEKISLFIESAASSFETSGNSKP</sequence>
<evidence type="ECO:0000256" key="1">
    <source>
        <dbReference type="SAM" id="Phobius"/>
    </source>
</evidence>
<feature type="transmembrane region" description="Helical" evidence="1">
    <location>
        <begin position="99"/>
        <end position="115"/>
    </location>
</feature>
<keyword evidence="3" id="KW-1185">Reference proteome</keyword>
<keyword evidence="1" id="KW-0472">Membrane</keyword>
<organism evidence="2 3">
    <name type="scientific">Bombiscardovia nodaiensis</name>
    <dbReference type="NCBI Taxonomy" id="2932181"/>
    <lineage>
        <taxon>Bacteria</taxon>
        <taxon>Bacillati</taxon>
        <taxon>Actinomycetota</taxon>
        <taxon>Actinomycetes</taxon>
        <taxon>Bifidobacteriales</taxon>
        <taxon>Bifidobacteriaceae</taxon>
        <taxon>Bombiscardovia</taxon>
    </lineage>
</organism>
<gene>
    <name evidence="2" type="ORF">KIM372_17610</name>
</gene>
<feature type="transmembrane region" description="Helical" evidence="1">
    <location>
        <begin position="193"/>
        <end position="211"/>
    </location>
</feature>
<feature type="transmembrane region" description="Helical" evidence="1">
    <location>
        <begin position="141"/>
        <end position="158"/>
    </location>
</feature>
<feature type="transmembrane region" description="Helical" evidence="1">
    <location>
        <begin position="326"/>
        <end position="347"/>
    </location>
</feature>
<name>A0ABM8BAA9_9BIFI</name>
<accession>A0ABM8BAA9</accession>
<protein>
    <recommendedName>
        <fullName evidence="4">Symporter</fullName>
    </recommendedName>
</protein>
<dbReference type="Proteomes" id="UP001321766">
    <property type="component" value="Chromosome"/>
</dbReference>
<feature type="transmembrane region" description="Helical" evidence="1">
    <location>
        <begin position="170"/>
        <end position="187"/>
    </location>
</feature>
<feature type="transmembrane region" description="Helical" evidence="1">
    <location>
        <begin position="57"/>
        <end position="78"/>
    </location>
</feature>
<proteinExistence type="predicted"/>
<evidence type="ECO:0008006" key="4">
    <source>
        <dbReference type="Google" id="ProtNLM"/>
    </source>
</evidence>
<feature type="transmembrane region" description="Helical" evidence="1">
    <location>
        <begin position="23"/>
        <end position="45"/>
    </location>
</feature>
<evidence type="ECO:0000313" key="2">
    <source>
        <dbReference type="EMBL" id="BDR53854.1"/>
    </source>
</evidence>
<feature type="transmembrane region" description="Helical" evidence="1">
    <location>
        <begin position="223"/>
        <end position="244"/>
    </location>
</feature>
<evidence type="ECO:0000313" key="3">
    <source>
        <dbReference type="Proteomes" id="UP001321766"/>
    </source>
</evidence>
<keyword evidence="1" id="KW-1133">Transmembrane helix</keyword>
<feature type="transmembrane region" description="Helical" evidence="1">
    <location>
        <begin position="256"/>
        <end position="273"/>
    </location>
</feature>
<dbReference type="EMBL" id="AP026798">
    <property type="protein sequence ID" value="BDR53854.1"/>
    <property type="molecule type" value="Genomic_DNA"/>
</dbReference>